<comment type="subcellular location">
    <subcellularLocation>
        <location evidence="1">Nucleus</location>
        <location evidence="1">Nuclear pore complex</location>
    </subcellularLocation>
</comment>
<protein>
    <submittedName>
        <fullName evidence="9">Nucleoporin NUP49/NSP49</fullName>
    </submittedName>
</protein>
<keyword evidence="4" id="KW-0653">Protein transport</keyword>
<dbReference type="GO" id="GO:0005643">
    <property type="term" value="C:nuclear pore"/>
    <property type="evidence" value="ECO:0007669"/>
    <property type="project" value="UniProtKB-SubCell"/>
</dbReference>
<evidence type="ECO:0000256" key="5">
    <source>
        <dbReference type="ARBA" id="ARBA00023010"/>
    </source>
</evidence>
<keyword evidence="3" id="KW-0509">mRNA transport</keyword>
<feature type="compositionally biased region" description="Gly residues" evidence="8">
    <location>
        <begin position="89"/>
        <end position="98"/>
    </location>
</feature>
<dbReference type="GO" id="GO:0051028">
    <property type="term" value="P:mRNA transport"/>
    <property type="evidence" value="ECO:0007669"/>
    <property type="project" value="UniProtKB-KW"/>
</dbReference>
<evidence type="ECO:0000313" key="9">
    <source>
        <dbReference type="EMBL" id="KAG9254319.1"/>
    </source>
</evidence>
<dbReference type="GO" id="GO:0008139">
    <property type="term" value="F:nuclear localization sequence binding"/>
    <property type="evidence" value="ECO:0007669"/>
    <property type="project" value="InterPro"/>
</dbReference>
<evidence type="ECO:0000256" key="7">
    <source>
        <dbReference type="ARBA" id="ARBA00023242"/>
    </source>
</evidence>
<name>A0A9P7ZLI4_9HYPO</name>
<evidence type="ECO:0000256" key="8">
    <source>
        <dbReference type="SAM" id="MobiDB-lite"/>
    </source>
</evidence>
<feature type="compositionally biased region" description="Low complexity" evidence="8">
    <location>
        <begin position="135"/>
        <end position="145"/>
    </location>
</feature>
<comment type="caution">
    <text evidence="9">The sequence shown here is derived from an EMBL/GenBank/DDBJ whole genome shotgun (WGS) entry which is preliminary data.</text>
</comment>
<dbReference type="EMBL" id="MU251254">
    <property type="protein sequence ID" value="KAG9254319.1"/>
    <property type="molecule type" value="Genomic_DNA"/>
</dbReference>
<reference evidence="9" key="1">
    <citation type="journal article" date="2021" name="IMA Fungus">
        <title>Genomic characterization of three marine fungi, including Emericellopsis atlantica sp. nov. with signatures of a generalist lifestyle and marine biomass degradation.</title>
        <authorList>
            <person name="Hagestad O.C."/>
            <person name="Hou L."/>
            <person name="Andersen J.H."/>
            <person name="Hansen E.H."/>
            <person name="Altermark B."/>
            <person name="Li C."/>
            <person name="Kuhnert E."/>
            <person name="Cox R.J."/>
            <person name="Crous P.W."/>
            <person name="Spatafora J.W."/>
            <person name="Lail K."/>
            <person name="Amirebrahimi M."/>
            <person name="Lipzen A."/>
            <person name="Pangilinan J."/>
            <person name="Andreopoulos W."/>
            <person name="Hayes R.D."/>
            <person name="Ng V."/>
            <person name="Grigoriev I.V."/>
            <person name="Jackson S.A."/>
            <person name="Sutton T.D.S."/>
            <person name="Dobson A.D.W."/>
            <person name="Rama T."/>
        </authorList>
    </citation>
    <scope>NUCLEOTIDE SEQUENCE</scope>
    <source>
        <strain evidence="9">TS7</strain>
    </source>
</reference>
<evidence type="ECO:0000313" key="10">
    <source>
        <dbReference type="Proteomes" id="UP000887229"/>
    </source>
</evidence>
<keyword evidence="5" id="KW-0811">Translocation</keyword>
<accession>A0A9P7ZLI4</accession>
<keyword evidence="6" id="KW-0906">Nuclear pore complex</keyword>
<dbReference type="GO" id="GO:0015031">
    <property type="term" value="P:protein transport"/>
    <property type="evidence" value="ECO:0007669"/>
    <property type="project" value="UniProtKB-KW"/>
</dbReference>
<feature type="compositionally biased region" description="Polar residues" evidence="8">
    <location>
        <begin position="155"/>
        <end position="169"/>
    </location>
</feature>
<proteinExistence type="predicted"/>
<dbReference type="Pfam" id="PF13634">
    <property type="entry name" value="Nucleoporin_FG"/>
    <property type="match status" value="2"/>
</dbReference>
<evidence type="ECO:0000256" key="2">
    <source>
        <dbReference type="ARBA" id="ARBA00022448"/>
    </source>
</evidence>
<evidence type="ECO:0000256" key="4">
    <source>
        <dbReference type="ARBA" id="ARBA00022927"/>
    </source>
</evidence>
<keyword evidence="10" id="KW-1185">Reference proteome</keyword>
<dbReference type="Proteomes" id="UP000887229">
    <property type="component" value="Unassembled WGS sequence"/>
</dbReference>
<sequence length="467" mass="48243">MSLARSASGPAGLSINTGAANSLSAAQPAPSGGLFGAPASATTSTAPTTNNPTAGGMSLFGAKPATGQTGSSLFGGGAATNTNTQSSSGAGGLFGGGAANTQSNTGGGGGLFGGAGATTTQSSTGGGGLFGGGAATANTSNATQSTGGGLFGSKPAQSNPTTTATQGSSLFGGGQNTTQQSAPSGGLFGGASNQGNTTGPSTTSAFGQTQAKPSLFGASQAQPQAQQQQQPQQQQQQQSATQINYADIRPRTRFDDLRQPIQDEITLIEKGITRVIKMKDQISQFMPQHGVDVEQLARDVAFVEQKYRTVQNALHGDVVNVKGLQDRSKRNISDGQLNFRAVDNLKLPMHYHQTGLFKADGSKEPSGDAQDLISYFNRIADDVERQHRKLEEYRVAIERDMPGVENGLYEQVRAIRDRHEEEGSGVAEQLGQVLSALREMGTAIINEAGKIADTRERLSRLQAGTYI</sequence>
<dbReference type="InterPro" id="IPR025574">
    <property type="entry name" value="Nucleoporin_FG_rpt"/>
</dbReference>
<evidence type="ECO:0000256" key="3">
    <source>
        <dbReference type="ARBA" id="ARBA00022816"/>
    </source>
</evidence>
<dbReference type="GeneID" id="70288232"/>
<feature type="compositionally biased region" description="Low complexity" evidence="8">
    <location>
        <begin position="218"/>
        <end position="240"/>
    </location>
</feature>
<dbReference type="PANTHER" id="PTHR13437:SF2">
    <property type="entry name" value="NUCLEOPORIN P58_P45"/>
    <property type="match status" value="1"/>
</dbReference>
<feature type="region of interest" description="Disordered" evidence="8">
    <location>
        <begin position="23"/>
        <end position="108"/>
    </location>
</feature>
<gene>
    <name evidence="9" type="ORF">F5Z01DRAFT_102401</name>
</gene>
<keyword evidence="7" id="KW-0539">Nucleus</keyword>
<dbReference type="Pfam" id="PF21121">
    <property type="entry name" value="Nup49_C"/>
    <property type="match status" value="1"/>
</dbReference>
<evidence type="ECO:0000256" key="6">
    <source>
        <dbReference type="ARBA" id="ARBA00023132"/>
    </source>
</evidence>
<dbReference type="RefSeq" id="XP_046118243.1">
    <property type="nucleotide sequence ID" value="XM_046257329.1"/>
</dbReference>
<dbReference type="PANTHER" id="PTHR13437">
    <property type="entry name" value="NUCLEOPORIN P58/P45 NUCLEOPORIN-LIKE PROTEIN 1"/>
    <property type="match status" value="1"/>
</dbReference>
<feature type="compositionally biased region" description="Polar residues" evidence="8">
    <location>
        <begin position="191"/>
        <end position="212"/>
    </location>
</feature>
<organism evidence="9 10">
    <name type="scientific">Emericellopsis atlantica</name>
    <dbReference type="NCBI Taxonomy" id="2614577"/>
    <lineage>
        <taxon>Eukaryota</taxon>
        <taxon>Fungi</taxon>
        <taxon>Dikarya</taxon>
        <taxon>Ascomycota</taxon>
        <taxon>Pezizomycotina</taxon>
        <taxon>Sordariomycetes</taxon>
        <taxon>Hypocreomycetidae</taxon>
        <taxon>Hypocreales</taxon>
        <taxon>Bionectriaceae</taxon>
        <taxon>Emericellopsis</taxon>
    </lineage>
</organism>
<feature type="region of interest" description="Disordered" evidence="8">
    <location>
        <begin position="132"/>
        <end position="242"/>
    </location>
</feature>
<dbReference type="OrthoDB" id="2538017at2759"/>
<dbReference type="AlphaFoldDB" id="A0A9P7ZLI4"/>
<keyword evidence="2" id="KW-0813">Transport</keyword>
<feature type="compositionally biased region" description="Low complexity" evidence="8">
    <location>
        <begin position="37"/>
        <end position="54"/>
    </location>
</feature>
<evidence type="ECO:0000256" key="1">
    <source>
        <dbReference type="ARBA" id="ARBA00004567"/>
    </source>
</evidence>
<dbReference type="InterPro" id="IPR024882">
    <property type="entry name" value="NUP58/p45/49"/>
</dbReference>
<dbReference type="GO" id="GO:0017056">
    <property type="term" value="F:structural constituent of nuclear pore"/>
    <property type="evidence" value="ECO:0007669"/>
    <property type="project" value="InterPro"/>
</dbReference>